<dbReference type="PANTHER" id="PTHR31343:SF42">
    <property type="entry name" value="T15D22.8"/>
    <property type="match status" value="1"/>
</dbReference>
<evidence type="ECO:0000313" key="3">
    <source>
        <dbReference type="Proteomes" id="UP001603857"/>
    </source>
</evidence>
<protein>
    <submittedName>
        <fullName evidence="2">Uncharacterized protein</fullName>
    </submittedName>
</protein>
<comment type="caution">
    <text evidence="2">The sequence shown here is derived from an EMBL/GenBank/DDBJ whole genome shotgun (WGS) entry which is preliminary data.</text>
</comment>
<organism evidence="2 3">
    <name type="scientific">Flemingia macrophylla</name>
    <dbReference type="NCBI Taxonomy" id="520843"/>
    <lineage>
        <taxon>Eukaryota</taxon>
        <taxon>Viridiplantae</taxon>
        <taxon>Streptophyta</taxon>
        <taxon>Embryophyta</taxon>
        <taxon>Tracheophyta</taxon>
        <taxon>Spermatophyta</taxon>
        <taxon>Magnoliopsida</taxon>
        <taxon>eudicotyledons</taxon>
        <taxon>Gunneridae</taxon>
        <taxon>Pentapetalae</taxon>
        <taxon>rosids</taxon>
        <taxon>fabids</taxon>
        <taxon>Fabales</taxon>
        <taxon>Fabaceae</taxon>
        <taxon>Papilionoideae</taxon>
        <taxon>50 kb inversion clade</taxon>
        <taxon>NPAAA clade</taxon>
        <taxon>indigoferoid/millettioid clade</taxon>
        <taxon>Phaseoleae</taxon>
        <taxon>Flemingia</taxon>
    </lineage>
</organism>
<sequence length="440" mass="49287">MLGTTGLRFGRGRGRGENRFYNLVHPNRSAQTLHTDSPLTHRENSVPENRTGPLEPEKPEAVPSCEPCSNRLSNLERFLQAITPSVPAQYLSKIPIGYVWVKVFGAKGQDKTCVYVDGVSLENERQMLRAMCFLFSTTRGLRSGDVESQPYFVLDDLWESFKEWSAYGAGVPLVMNDNDSVVQYYVPYLSGIQIYSATVKPSTQSRQLGEDSDSDFRDSSSDGSSDCEPERGFKCSREHGNLLQLSDEVRRWMSRLSLGGDHPTVPQDGFSSDDGESFKSQGYLLFEYLEKDPPFSREPLADKILDLAFGFPQLAKLRSCDVLPSSWLSVAWYPIYRIPTGPTLKDLDACFLTYHSLYTPLGGSQGVQTPPVLYPTEVDGVPKMPLPVLGLASYKFRGSMWTPNVGDERQLASSLVQAADSWLRLLGVNHPDFVFFTRRR</sequence>
<dbReference type="EMBL" id="JBGMDY010000001">
    <property type="protein sequence ID" value="KAL2347638.1"/>
    <property type="molecule type" value="Genomic_DNA"/>
</dbReference>
<proteinExistence type="predicted"/>
<dbReference type="Proteomes" id="UP001603857">
    <property type="component" value="Unassembled WGS sequence"/>
</dbReference>
<keyword evidence="3" id="KW-1185">Reference proteome</keyword>
<evidence type="ECO:0000256" key="1">
    <source>
        <dbReference type="SAM" id="MobiDB-lite"/>
    </source>
</evidence>
<reference evidence="2 3" key="1">
    <citation type="submission" date="2024-08" db="EMBL/GenBank/DDBJ databases">
        <title>Insights into the chromosomal genome structure of Flemingia macrophylla.</title>
        <authorList>
            <person name="Ding Y."/>
            <person name="Zhao Y."/>
            <person name="Bi W."/>
            <person name="Wu M."/>
            <person name="Zhao G."/>
            <person name="Gong Y."/>
            <person name="Li W."/>
            <person name="Zhang P."/>
        </authorList>
    </citation>
    <scope>NUCLEOTIDE SEQUENCE [LARGE SCALE GENOMIC DNA]</scope>
    <source>
        <strain evidence="2">DYQJB</strain>
        <tissue evidence="2">Leaf</tissue>
    </source>
</reference>
<dbReference type="PANTHER" id="PTHR31343">
    <property type="entry name" value="T15D22.8"/>
    <property type="match status" value="1"/>
</dbReference>
<name>A0ABD1NHN5_9FABA</name>
<dbReference type="InterPro" id="IPR008507">
    <property type="entry name" value="DUF789"/>
</dbReference>
<gene>
    <name evidence="2" type="ORF">Fmac_001638</name>
</gene>
<feature type="region of interest" description="Disordered" evidence="1">
    <location>
        <begin position="203"/>
        <end position="232"/>
    </location>
</feature>
<evidence type="ECO:0000313" key="2">
    <source>
        <dbReference type="EMBL" id="KAL2347638.1"/>
    </source>
</evidence>
<accession>A0ABD1NHN5</accession>
<dbReference type="AlphaFoldDB" id="A0ABD1NHN5"/>
<feature type="region of interest" description="Disordered" evidence="1">
    <location>
        <begin position="31"/>
        <end position="63"/>
    </location>
</feature>
<dbReference type="Pfam" id="PF05623">
    <property type="entry name" value="DUF789"/>
    <property type="match status" value="1"/>
</dbReference>